<evidence type="ECO:0000256" key="3">
    <source>
        <dbReference type="ARBA" id="ARBA00022832"/>
    </source>
</evidence>
<dbReference type="RefSeq" id="WP_344995738.1">
    <property type="nucleotide sequence ID" value="NZ_BAABCD010000053.1"/>
</dbReference>
<evidence type="ECO:0000313" key="8">
    <source>
        <dbReference type="Proteomes" id="UP001595836"/>
    </source>
</evidence>
<keyword evidence="3" id="KW-0443">Lipid metabolism</keyword>
<dbReference type="InterPro" id="IPR029045">
    <property type="entry name" value="ClpP/crotonase-like_dom_sf"/>
</dbReference>
<sequence length="269" mass="28578">MFDREADGAPVRYARDGAVAWIVMDRPDKLNALSPEAIDGLAVALDRAEADREARVIALTGAGSSFCAGADLSRVLDRDADGAGLELPDFLRSIGRVCTRIAEHPLPVIAAVHGNAVAGGLELLLACDLVVASEDARIGDGHARYGMFPGAGGLVRLPARIGATRAKYLLFTAESWSAEQMREVGLVNQVVPRADLESAVQRLGMRLAGFSAAGIAGMKRVVERGADLPAARALELELAECEAYIAAGGDFDEGLRAFRDRRKPIFARR</sequence>
<evidence type="ECO:0000256" key="1">
    <source>
        <dbReference type="ARBA" id="ARBA00002994"/>
    </source>
</evidence>
<name>A0ABV9PWT4_9ACTN</name>
<dbReference type="Proteomes" id="UP001595836">
    <property type="component" value="Unassembled WGS sequence"/>
</dbReference>
<keyword evidence="8" id="KW-1185">Reference proteome</keyword>
<dbReference type="CDD" id="cd06558">
    <property type="entry name" value="crotonase-like"/>
    <property type="match status" value="1"/>
</dbReference>
<comment type="function">
    <text evidence="1">Could possibly oxidize fatty acids using specific components.</text>
</comment>
<dbReference type="PROSITE" id="PS00166">
    <property type="entry name" value="ENOYL_COA_HYDRATASE"/>
    <property type="match status" value="1"/>
</dbReference>
<dbReference type="PANTHER" id="PTHR43802:SF1">
    <property type="entry name" value="IP11341P-RELATED"/>
    <property type="match status" value="1"/>
</dbReference>
<accession>A0ABV9PWT4</accession>
<proteinExistence type="inferred from homology"/>
<protein>
    <submittedName>
        <fullName evidence="7">Enoyl-CoA hydratase/isomerase family protein</fullName>
    </submittedName>
</protein>
<evidence type="ECO:0000256" key="2">
    <source>
        <dbReference type="ARBA" id="ARBA00005254"/>
    </source>
</evidence>
<evidence type="ECO:0000256" key="6">
    <source>
        <dbReference type="RuleBase" id="RU003707"/>
    </source>
</evidence>
<dbReference type="PANTHER" id="PTHR43802">
    <property type="entry name" value="ENOYL-COA HYDRATASE"/>
    <property type="match status" value="1"/>
</dbReference>
<evidence type="ECO:0000256" key="5">
    <source>
        <dbReference type="ARBA" id="ARBA00023717"/>
    </source>
</evidence>
<evidence type="ECO:0000313" key="7">
    <source>
        <dbReference type="EMBL" id="MFC4755968.1"/>
    </source>
</evidence>
<comment type="caution">
    <text evidence="7">The sequence shown here is derived from an EMBL/GenBank/DDBJ whole genome shotgun (WGS) entry which is preliminary data.</text>
</comment>
<dbReference type="Gene3D" id="3.90.226.10">
    <property type="entry name" value="2-enoyl-CoA Hydratase, Chain A, domain 1"/>
    <property type="match status" value="1"/>
</dbReference>
<dbReference type="EMBL" id="JBHSHP010000056">
    <property type="protein sequence ID" value="MFC4755968.1"/>
    <property type="molecule type" value="Genomic_DNA"/>
</dbReference>
<gene>
    <name evidence="7" type="ORF">ACFO7U_14445</name>
</gene>
<comment type="catalytic activity">
    <reaction evidence="4">
        <text>a (3S)-3-hydroxyacyl-CoA = a (2E)-enoyl-CoA + H2O</text>
        <dbReference type="Rhea" id="RHEA:16105"/>
        <dbReference type="ChEBI" id="CHEBI:15377"/>
        <dbReference type="ChEBI" id="CHEBI:57318"/>
        <dbReference type="ChEBI" id="CHEBI:58856"/>
        <dbReference type="EC" id="4.2.1.17"/>
    </reaction>
</comment>
<dbReference type="Pfam" id="PF00378">
    <property type="entry name" value="ECH_1"/>
    <property type="match status" value="1"/>
</dbReference>
<comment type="catalytic activity">
    <reaction evidence="5">
        <text>a 4-saturated-(3S)-3-hydroxyacyl-CoA = a (3E)-enoyl-CoA + H2O</text>
        <dbReference type="Rhea" id="RHEA:20724"/>
        <dbReference type="ChEBI" id="CHEBI:15377"/>
        <dbReference type="ChEBI" id="CHEBI:58521"/>
        <dbReference type="ChEBI" id="CHEBI:137480"/>
        <dbReference type="EC" id="4.2.1.17"/>
    </reaction>
</comment>
<evidence type="ECO:0000256" key="4">
    <source>
        <dbReference type="ARBA" id="ARBA00023709"/>
    </source>
</evidence>
<keyword evidence="3" id="KW-0276">Fatty acid metabolism</keyword>
<reference evidence="8" key="1">
    <citation type="journal article" date="2019" name="Int. J. Syst. Evol. Microbiol.">
        <title>The Global Catalogue of Microorganisms (GCM) 10K type strain sequencing project: providing services to taxonomists for standard genome sequencing and annotation.</title>
        <authorList>
            <consortium name="The Broad Institute Genomics Platform"/>
            <consortium name="The Broad Institute Genome Sequencing Center for Infectious Disease"/>
            <person name="Wu L."/>
            <person name="Ma J."/>
        </authorList>
    </citation>
    <scope>NUCLEOTIDE SEQUENCE [LARGE SCALE GENOMIC DNA]</scope>
    <source>
        <strain evidence="8">JCM 11882</strain>
    </source>
</reference>
<dbReference type="InterPro" id="IPR018376">
    <property type="entry name" value="Enoyl-CoA_hyd/isom_CS"/>
</dbReference>
<comment type="similarity">
    <text evidence="2 6">Belongs to the enoyl-CoA hydratase/isomerase family.</text>
</comment>
<dbReference type="InterPro" id="IPR001753">
    <property type="entry name" value="Enoyl-CoA_hydra/iso"/>
</dbReference>
<organism evidence="7 8">
    <name type="scientific">Dietzia aurantiaca</name>
    <dbReference type="NCBI Taxonomy" id="983873"/>
    <lineage>
        <taxon>Bacteria</taxon>
        <taxon>Bacillati</taxon>
        <taxon>Actinomycetota</taxon>
        <taxon>Actinomycetes</taxon>
        <taxon>Mycobacteriales</taxon>
        <taxon>Dietziaceae</taxon>
        <taxon>Dietzia</taxon>
    </lineage>
</organism>
<dbReference type="SUPFAM" id="SSF52096">
    <property type="entry name" value="ClpP/crotonase"/>
    <property type="match status" value="1"/>
</dbReference>